<feature type="coiled-coil region" evidence="1">
    <location>
        <begin position="100"/>
        <end position="159"/>
    </location>
</feature>
<feature type="region of interest" description="Disordered" evidence="2">
    <location>
        <begin position="13"/>
        <end position="39"/>
    </location>
</feature>
<evidence type="ECO:0000256" key="1">
    <source>
        <dbReference type="SAM" id="Coils"/>
    </source>
</evidence>
<feature type="compositionally biased region" description="Polar residues" evidence="2">
    <location>
        <begin position="28"/>
        <end position="39"/>
    </location>
</feature>
<name>G8Y1W6_PICSO</name>
<feature type="region of interest" description="Disordered" evidence="2">
    <location>
        <begin position="667"/>
        <end position="702"/>
    </location>
</feature>
<dbReference type="STRING" id="559304.G8Y1W6"/>
<protein>
    <submittedName>
        <fullName evidence="3">Piso0_005332 protein</fullName>
    </submittedName>
</protein>
<feature type="compositionally biased region" description="Polar residues" evidence="2">
    <location>
        <begin position="448"/>
        <end position="463"/>
    </location>
</feature>
<accession>G8Y1W6</accession>
<dbReference type="Proteomes" id="UP000005222">
    <property type="component" value="Chromosome N"/>
</dbReference>
<feature type="compositionally biased region" description="Polar residues" evidence="2">
    <location>
        <begin position="364"/>
        <end position="378"/>
    </location>
</feature>
<gene>
    <name evidence="3" type="primary">Piso0_005332</name>
    <name evidence="3" type="ORF">GNLVRS01_PISO0N12817g</name>
</gene>
<evidence type="ECO:0000256" key="2">
    <source>
        <dbReference type="SAM" id="MobiDB-lite"/>
    </source>
</evidence>
<dbReference type="EMBL" id="FO082046">
    <property type="protein sequence ID" value="CCE86819.1"/>
    <property type="molecule type" value="Genomic_DNA"/>
</dbReference>
<evidence type="ECO:0000313" key="3">
    <source>
        <dbReference type="EMBL" id="CCE86819.1"/>
    </source>
</evidence>
<evidence type="ECO:0000313" key="4">
    <source>
        <dbReference type="Proteomes" id="UP000005222"/>
    </source>
</evidence>
<keyword evidence="1" id="KW-0175">Coiled coil</keyword>
<feature type="compositionally biased region" description="Basic and acidic residues" evidence="2">
    <location>
        <begin position="420"/>
        <end position="429"/>
    </location>
</feature>
<dbReference type="eggNOG" id="ENOG502SBJF">
    <property type="taxonomic scope" value="Eukaryota"/>
</dbReference>
<keyword evidence="4" id="KW-1185">Reference proteome</keyword>
<dbReference type="AlphaFoldDB" id="G8Y1W6"/>
<feature type="compositionally biased region" description="Acidic residues" evidence="2">
    <location>
        <begin position="679"/>
        <end position="691"/>
    </location>
</feature>
<feature type="region of interest" description="Disordered" evidence="2">
    <location>
        <begin position="308"/>
        <end position="327"/>
    </location>
</feature>
<reference evidence="3 4" key="1">
    <citation type="journal article" date="2012" name="G3 (Bethesda)">
        <title>Pichia sorbitophila, an interspecies yeast hybrid reveals early steps of genome resolution following polyploidization.</title>
        <authorList>
            <person name="Leh Louis V."/>
            <person name="Despons L."/>
            <person name="Friedrich A."/>
            <person name="Martin T."/>
            <person name="Durrens P."/>
            <person name="Casaregola S."/>
            <person name="Neuveglise C."/>
            <person name="Fairhead C."/>
            <person name="Marck C."/>
            <person name="Cruz J.A."/>
            <person name="Straub M.L."/>
            <person name="Kugler V."/>
            <person name="Sacerdot C."/>
            <person name="Uzunov Z."/>
            <person name="Thierry A."/>
            <person name="Weiss S."/>
            <person name="Bleykasten C."/>
            <person name="De Montigny J."/>
            <person name="Jacques N."/>
            <person name="Jung P."/>
            <person name="Lemaire M."/>
            <person name="Mallet S."/>
            <person name="Morel G."/>
            <person name="Richard G.F."/>
            <person name="Sarkar A."/>
            <person name="Savel G."/>
            <person name="Schacherer J."/>
            <person name="Seret M.L."/>
            <person name="Talla E."/>
            <person name="Samson G."/>
            <person name="Jubin C."/>
            <person name="Poulain J."/>
            <person name="Vacherie B."/>
            <person name="Barbe V."/>
            <person name="Pelletier E."/>
            <person name="Sherman D.J."/>
            <person name="Westhof E."/>
            <person name="Weissenbach J."/>
            <person name="Baret P.V."/>
            <person name="Wincker P."/>
            <person name="Gaillardin C."/>
            <person name="Dujon B."/>
            <person name="Souciet J.L."/>
        </authorList>
    </citation>
    <scope>NUCLEOTIDE SEQUENCE [LARGE SCALE GENOMIC DNA]</scope>
    <source>
        <strain evidence="4">ATCC MYA-4447 / BCRC 22081 / CBS 7064 / NBRC 10061 / NRRL Y-12695</strain>
    </source>
</reference>
<proteinExistence type="predicted"/>
<dbReference type="OMA" id="SPEPDCK"/>
<feature type="region of interest" description="Disordered" evidence="2">
    <location>
        <begin position="415"/>
        <end position="434"/>
    </location>
</feature>
<organism evidence="3 4">
    <name type="scientific">Pichia sorbitophila (strain ATCC MYA-4447 / BCRC 22081 / CBS 7064 / NBRC 10061 / NRRL Y-12695)</name>
    <name type="common">Hybrid yeast</name>
    <dbReference type="NCBI Taxonomy" id="559304"/>
    <lineage>
        <taxon>Eukaryota</taxon>
        <taxon>Fungi</taxon>
        <taxon>Dikarya</taxon>
        <taxon>Ascomycota</taxon>
        <taxon>Saccharomycotina</taxon>
        <taxon>Pichiomycetes</taxon>
        <taxon>Debaryomycetaceae</taxon>
        <taxon>Millerozyma</taxon>
    </lineage>
</organism>
<dbReference type="HOGENOM" id="CLU_347134_0_0_1"/>
<feature type="region of interest" description="Disordered" evidence="2">
    <location>
        <begin position="364"/>
        <end position="383"/>
    </location>
</feature>
<sequence length="759" mass="86158">MDDYKENEILGYMNEATPSLPGTPKRPLSTQSSMNSLNTSCASPVKVETMSPLRQQKFKSSANSYSKLERQYADLVLRNTGMMNEIQHLEDELREKISVSAEQKARLSNAESVIKRLENEYAKNKELFEKEVQYYQEANGDLQAKIARIREELALQRNMDSEIDSALPEKYNTLLKEYKVIKSNFELEKNSKLVLMDQIEYLTKENEYLKDRISSLEDHFGMSHGVEDESDGSVVVADKACMDIYGNGVSSRSAQDTEYDSDGSDLLCSLAEDIEGQIEASSPIKEESPNKAFMTSREPSNQRFASIEHNPNFQFPPSPDPNSKTLKRQSLPVKLKHNSLAFEANQDFVLSPLKLTNNTSYFENSIDNSSRLRSPGTKTHSRYNSHDILPIKVEFEPPGRKEIYGERLVESVVSQPNRSESIEDLRDGSNDSVSHNSIRHKVFEHLNGYNNTPSNRSSLNTVDSSKRSGSSEDCSFTNDTKQEIMKLKFELHSLKLHNEKLLSYIGFELQKQSKNIKKLSHKQSAGTLRNRKIEYSDAKLIEKSRDVLINKKRVLRSVSVNPILSKTYSKGNFTRIFNKGLIPFQQLDPLSMCTPLMTHTLDEDDYGFMKHHDNFFKRLFSSDMDQYLHIDEIDESSSASGSTDTRQVKKYRSQIFPSNAYDYSFDSSQCSSLDQSSETADDDDEWEDITNEDPSAERPESAGIFSHLRSLIPGYRPSSAKGEMSVDDGLKYKFLSIAIGIMIIGLRCAEHSSPSHVMD</sequence>
<feature type="compositionally biased region" description="Low complexity" evidence="2">
    <location>
        <begin position="667"/>
        <end position="677"/>
    </location>
</feature>
<feature type="region of interest" description="Disordered" evidence="2">
    <location>
        <begin position="447"/>
        <end position="475"/>
    </location>
</feature>
<dbReference type="InParanoid" id="G8Y1W6"/>
<dbReference type="OrthoDB" id="3995760at2759"/>